<dbReference type="RefSeq" id="WP_108131258.1">
    <property type="nucleotide sequence ID" value="NZ_PXNS01000001.1"/>
</dbReference>
<dbReference type="Gene3D" id="3.40.309.10">
    <property type="entry name" value="Aldehyde Dehydrogenase, Chain A, domain 2"/>
    <property type="match status" value="1"/>
</dbReference>
<organism evidence="5 6">
    <name type="scientific">Halomonas litopenaei</name>
    <dbReference type="NCBI Taxonomy" id="2109328"/>
    <lineage>
        <taxon>Bacteria</taxon>
        <taxon>Pseudomonadati</taxon>
        <taxon>Pseudomonadota</taxon>
        <taxon>Gammaproteobacteria</taxon>
        <taxon>Oceanospirillales</taxon>
        <taxon>Halomonadaceae</taxon>
        <taxon>Halomonas</taxon>
    </lineage>
</organism>
<dbReference type="PANTHER" id="PTHR11699">
    <property type="entry name" value="ALDEHYDE DEHYDROGENASE-RELATED"/>
    <property type="match status" value="1"/>
</dbReference>
<dbReference type="SUPFAM" id="SSF53720">
    <property type="entry name" value="ALDH-like"/>
    <property type="match status" value="1"/>
</dbReference>
<protein>
    <submittedName>
        <fullName evidence="5">Aldehyde dehydrogenase</fullName>
    </submittedName>
</protein>
<evidence type="ECO:0000256" key="2">
    <source>
        <dbReference type="PROSITE-ProRule" id="PRU10007"/>
    </source>
</evidence>
<dbReference type="InterPro" id="IPR016162">
    <property type="entry name" value="Ald_DH_N"/>
</dbReference>
<dbReference type="Gene3D" id="3.40.605.10">
    <property type="entry name" value="Aldehyde Dehydrogenase, Chain A, domain 1"/>
    <property type="match status" value="1"/>
</dbReference>
<evidence type="ECO:0000256" key="1">
    <source>
        <dbReference type="ARBA" id="ARBA00023002"/>
    </source>
</evidence>
<evidence type="ECO:0000313" key="5">
    <source>
        <dbReference type="EMBL" id="PTL96109.1"/>
    </source>
</evidence>
<gene>
    <name evidence="5" type="ORF">C6W88_01510</name>
</gene>
<evidence type="ECO:0000259" key="4">
    <source>
        <dbReference type="Pfam" id="PF00171"/>
    </source>
</evidence>
<dbReference type="Pfam" id="PF00171">
    <property type="entry name" value="Aldedh"/>
    <property type="match status" value="1"/>
</dbReference>
<sequence length="516" mass="54866">MNALAMQAVECLNKLLMQLGLHDDTLLSNWVGGELTAGQGQPIELLDPVTGLALTQYRDAGSDLVSRAVEEATRGQQVWMSLTASERGRRMTAAAWALRGHEETLAQLESVVAGKPIRDCRGEVDKVREMFEYYAGWCDKQHGEVIPVPTSHLNYVHHLPYGVVGQITPWNAPMFTCAWQIAPAIAAGNGVVLKPSEMTPFSSVVIAMLLEQSGLPKGLINIVNGVGPTTGAALTGHRGVSKLVFVGSPESGRRIAQAGAERLVPSVLELGGKSANIVFADARLEDAVAGAQAAIFAAAGQSCVAGSRLLVQREVFEEVCRRLARAAGEIKVGLPSDEVTQMGPLQNARQYRHVTSMIEEAQRDGARLLCGGKRPEGLPVEAEGYFLAPTVLADVGEEMTIAQEEVFGPVVVVMPFDTEEQAVGLANATRFGLAGAVWTQDPARAHRVAARLRAGTVWINSYKAINVMSPFGGFDDSGFGRSSGIEGLKEYTVAQSVWVETADSASVAMGYGSGVG</sequence>
<dbReference type="Proteomes" id="UP000241895">
    <property type="component" value="Unassembled WGS sequence"/>
</dbReference>
<dbReference type="EMBL" id="PXNS01000001">
    <property type="protein sequence ID" value="PTL96109.1"/>
    <property type="molecule type" value="Genomic_DNA"/>
</dbReference>
<dbReference type="InterPro" id="IPR015590">
    <property type="entry name" value="Aldehyde_DH_dom"/>
</dbReference>
<dbReference type="InterPro" id="IPR016163">
    <property type="entry name" value="Ald_DH_C"/>
</dbReference>
<feature type="active site" evidence="2">
    <location>
        <position position="269"/>
    </location>
</feature>
<proteinExistence type="inferred from homology"/>
<dbReference type="PROSITE" id="PS00687">
    <property type="entry name" value="ALDEHYDE_DEHYDR_GLU"/>
    <property type="match status" value="1"/>
</dbReference>
<evidence type="ECO:0000313" key="6">
    <source>
        <dbReference type="Proteomes" id="UP000241895"/>
    </source>
</evidence>
<dbReference type="InterPro" id="IPR016161">
    <property type="entry name" value="Ald_DH/histidinol_DH"/>
</dbReference>
<accession>A0ABX5IZX1</accession>
<comment type="similarity">
    <text evidence="3">Belongs to the aldehyde dehydrogenase family.</text>
</comment>
<evidence type="ECO:0000256" key="3">
    <source>
        <dbReference type="RuleBase" id="RU003345"/>
    </source>
</evidence>
<dbReference type="InterPro" id="IPR029510">
    <property type="entry name" value="Ald_DH_CS_GLU"/>
</dbReference>
<reference evidence="5 6" key="1">
    <citation type="submission" date="2018-03" db="EMBL/GenBank/DDBJ databases">
        <authorList>
            <person name="Zhou J."/>
            <person name="Li X."/>
            <person name="Xue M."/>
            <person name="Yin J."/>
        </authorList>
    </citation>
    <scope>NUCLEOTIDE SEQUENCE [LARGE SCALE GENOMIC DNA]</scope>
    <source>
        <strain evidence="5 6">SYSU ZJ2214</strain>
    </source>
</reference>
<name>A0ABX5IZX1_9GAMM</name>
<dbReference type="PROSITE" id="PS00070">
    <property type="entry name" value="ALDEHYDE_DEHYDR_CYS"/>
    <property type="match status" value="1"/>
</dbReference>
<keyword evidence="1 3" id="KW-0560">Oxidoreductase</keyword>
<dbReference type="InterPro" id="IPR016160">
    <property type="entry name" value="Ald_DH_CS_CYS"/>
</dbReference>
<feature type="domain" description="Aldehyde dehydrogenase" evidence="4">
    <location>
        <begin position="38"/>
        <end position="497"/>
    </location>
</feature>
<comment type="caution">
    <text evidence="5">The sequence shown here is derived from an EMBL/GenBank/DDBJ whole genome shotgun (WGS) entry which is preliminary data.</text>
</comment>
<keyword evidence="6" id="KW-1185">Reference proteome</keyword>